<keyword evidence="2" id="KW-0472">Membrane</keyword>
<dbReference type="OrthoDB" id="5955317at2759"/>
<proteinExistence type="predicted"/>
<evidence type="ECO:0000313" key="2">
    <source>
        <dbReference type="RefSeq" id="XP_026748809.1"/>
    </source>
</evidence>
<dbReference type="AlphaFoldDB" id="A0A6J1W7Q3"/>
<dbReference type="RefSeq" id="XP_026748809.1">
    <property type="nucleotide sequence ID" value="XM_026893008.3"/>
</dbReference>
<dbReference type="InParanoid" id="A0A6J1W7Q3"/>
<gene>
    <name evidence="2" type="primary">LOC113509638</name>
</gene>
<dbReference type="PANTHER" id="PTHR20988:SF2">
    <property type="entry name" value="TRANSMEMBRANE PROTEIN 183A-RELATED"/>
    <property type="match status" value="1"/>
</dbReference>
<dbReference type="FunCoup" id="A0A6J1W7Q3">
    <property type="interactions" value="91"/>
</dbReference>
<dbReference type="InterPro" id="IPR026509">
    <property type="entry name" value="TMEM183"/>
</dbReference>
<name>A0A6J1W7Q3_GALME</name>
<sequence>MQILDQRGFRCLINVTINDCANALKPVSRIKKSMSTDQAPVTLDVSWDHIEDEDFDIVEEINADGTKNFVYKEKRTRSYYKSNRDNRPGIVYPEIVWYFISAHIKPEDVGRFAGINKATYAITKRESFWRGLYKRYCADDPRLPQKLRIENSFKVYGLRQRVIRALYHTYHVFVEKVVQQAIHDSRPHQLVRRKCVNVWFRRKGPHWAIYFKLKKPSLMERLHTDVDFLEELGRIDANPEENSQVLQVTCKNFFEVPPLMGMTLSSLSIVLSQGFRHHRLHLGFNTGSYYCNDILPEYSVVLDTVVNIIVFDWWHPKYPDFDDTLPSNIKDDESVPVLKNDFFTIKDYD</sequence>
<keyword evidence="2" id="KW-0812">Transmembrane</keyword>
<keyword evidence="1" id="KW-1185">Reference proteome</keyword>
<dbReference type="GO" id="GO:0031647">
    <property type="term" value="P:regulation of protein stability"/>
    <property type="evidence" value="ECO:0007669"/>
    <property type="project" value="TreeGrafter"/>
</dbReference>
<dbReference type="GeneID" id="113509638"/>
<dbReference type="KEGG" id="gmw:113509638"/>
<dbReference type="PANTHER" id="PTHR20988">
    <property type="entry name" value="TRANSMEMBRANE PROTEIN 183A-RELATED"/>
    <property type="match status" value="1"/>
</dbReference>
<accession>A0A6J1W7Q3</accession>
<dbReference type="CTD" id="36463"/>
<dbReference type="GO" id="GO:0019005">
    <property type="term" value="C:SCF ubiquitin ligase complex"/>
    <property type="evidence" value="ECO:0007669"/>
    <property type="project" value="TreeGrafter"/>
</dbReference>
<dbReference type="Proteomes" id="UP001652740">
    <property type="component" value="Unplaced"/>
</dbReference>
<evidence type="ECO:0000313" key="1">
    <source>
        <dbReference type="Proteomes" id="UP001652740"/>
    </source>
</evidence>
<protein>
    <submittedName>
        <fullName evidence="2">Transmembrane protein 183 isoform X1</fullName>
    </submittedName>
</protein>
<organism evidence="1 2">
    <name type="scientific">Galleria mellonella</name>
    <name type="common">Greater wax moth</name>
    <dbReference type="NCBI Taxonomy" id="7137"/>
    <lineage>
        <taxon>Eukaryota</taxon>
        <taxon>Metazoa</taxon>
        <taxon>Ecdysozoa</taxon>
        <taxon>Arthropoda</taxon>
        <taxon>Hexapoda</taxon>
        <taxon>Insecta</taxon>
        <taxon>Pterygota</taxon>
        <taxon>Neoptera</taxon>
        <taxon>Endopterygota</taxon>
        <taxon>Lepidoptera</taxon>
        <taxon>Glossata</taxon>
        <taxon>Ditrysia</taxon>
        <taxon>Pyraloidea</taxon>
        <taxon>Pyralidae</taxon>
        <taxon>Galleriinae</taxon>
        <taxon>Galleria</taxon>
    </lineage>
</organism>
<reference evidence="2" key="1">
    <citation type="submission" date="2025-08" db="UniProtKB">
        <authorList>
            <consortium name="RefSeq"/>
        </authorList>
    </citation>
    <scope>IDENTIFICATION</scope>
    <source>
        <tissue evidence="2">Whole larvae</tissue>
    </source>
</reference>